<dbReference type="Gene3D" id="1.20.58.530">
    <property type="match status" value="1"/>
</dbReference>
<dbReference type="GO" id="GO:0016020">
    <property type="term" value="C:membrane"/>
    <property type="evidence" value="ECO:0007669"/>
    <property type="project" value="TreeGrafter"/>
</dbReference>
<dbReference type="InterPro" id="IPR027417">
    <property type="entry name" value="P-loop_NTPase"/>
</dbReference>
<dbReference type="Gene3D" id="3.30.890.10">
    <property type="entry name" value="Methyl-cpg-binding Protein 2, Chain A"/>
    <property type="match status" value="1"/>
</dbReference>
<feature type="compositionally biased region" description="Polar residues" evidence="13">
    <location>
        <begin position="449"/>
        <end position="463"/>
    </location>
</feature>
<dbReference type="OrthoDB" id="6108017at2759"/>
<organism evidence="16 17">
    <name type="scientific">Clarias magur</name>
    <name type="common">Asian catfish</name>
    <name type="synonym">Macropteronotus magur</name>
    <dbReference type="NCBI Taxonomy" id="1594786"/>
    <lineage>
        <taxon>Eukaryota</taxon>
        <taxon>Metazoa</taxon>
        <taxon>Chordata</taxon>
        <taxon>Craniata</taxon>
        <taxon>Vertebrata</taxon>
        <taxon>Euteleostomi</taxon>
        <taxon>Actinopterygii</taxon>
        <taxon>Neopterygii</taxon>
        <taxon>Teleostei</taxon>
        <taxon>Ostariophysi</taxon>
        <taxon>Siluriformes</taxon>
        <taxon>Clariidae</taxon>
        <taxon>Clarias</taxon>
    </lineage>
</organism>
<feature type="compositionally biased region" description="Polar residues" evidence="13">
    <location>
        <begin position="344"/>
        <end position="354"/>
    </location>
</feature>
<dbReference type="PROSITE" id="PS50096">
    <property type="entry name" value="IQ"/>
    <property type="match status" value="4"/>
</dbReference>
<feature type="non-terminal residue" evidence="16">
    <location>
        <position position="1832"/>
    </location>
</feature>
<feature type="compositionally biased region" description="Acidic residues" evidence="13">
    <location>
        <begin position="536"/>
        <end position="550"/>
    </location>
</feature>
<dbReference type="Pfam" id="PF00010">
    <property type="entry name" value="HLH"/>
    <property type="match status" value="1"/>
</dbReference>
<evidence type="ECO:0000256" key="7">
    <source>
        <dbReference type="ARBA" id="ARBA00023125"/>
    </source>
</evidence>
<comment type="subcellular location">
    <subcellularLocation>
        <location evidence="1">Nucleus</location>
    </subcellularLocation>
</comment>
<dbReference type="Gene3D" id="1.10.10.820">
    <property type="match status" value="1"/>
</dbReference>
<keyword evidence="7" id="KW-0238">DNA-binding</keyword>
<reference evidence="16" key="1">
    <citation type="submission" date="2020-07" db="EMBL/GenBank/DDBJ databases">
        <title>Clarias magur genome sequencing, assembly and annotation.</title>
        <authorList>
            <person name="Kushwaha B."/>
            <person name="Kumar R."/>
            <person name="Das P."/>
            <person name="Joshi C.G."/>
            <person name="Kumar D."/>
            <person name="Nagpure N.S."/>
            <person name="Pandey M."/>
            <person name="Agarwal S."/>
            <person name="Srivastava S."/>
            <person name="Singh M."/>
            <person name="Sahoo L."/>
            <person name="Jayasankar P."/>
            <person name="Meher P.K."/>
            <person name="Koringa P.G."/>
            <person name="Iquebal M.A."/>
            <person name="Das S.P."/>
            <person name="Bit A."/>
            <person name="Patnaik S."/>
            <person name="Patel N."/>
            <person name="Shah T.M."/>
            <person name="Hinsu A."/>
            <person name="Jena J.K."/>
        </authorList>
    </citation>
    <scope>NUCLEOTIDE SEQUENCE</scope>
    <source>
        <strain evidence="16">CIFAMagur01</strain>
        <tissue evidence="16">Testis</tissue>
    </source>
</reference>
<name>A0A8J4UF88_CLAMG</name>
<dbReference type="InterPro" id="IPR016177">
    <property type="entry name" value="DNA-bd_dom_sf"/>
</dbReference>
<feature type="region of interest" description="Disordered" evidence="13">
    <location>
        <begin position="429"/>
        <end position="563"/>
    </location>
</feature>
<feature type="compositionally biased region" description="Polar residues" evidence="13">
    <location>
        <begin position="129"/>
        <end position="146"/>
    </location>
</feature>
<feature type="compositionally biased region" description="Polar residues" evidence="13">
    <location>
        <begin position="36"/>
        <end position="46"/>
    </location>
</feature>
<evidence type="ECO:0000259" key="14">
    <source>
        <dbReference type="PROSITE" id="PS50888"/>
    </source>
</evidence>
<dbReference type="Proteomes" id="UP000727407">
    <property type="component" value="Unassembled WGS sequence"/>
</dbReference>
<dbReference type="GO" id="GO:0005737">
    <property type="term" value="C:cytoplasm"/>
    <property type="evidence" value="ECO:0007669"/>
    <property type="project" value="TreeGrafter"/>
</dbReference>
<feature type="region of interest" description="Disordered" evidence="13">
    <location>
        <begin position="1772"/>
        <end position="1832"/>
    </location>
</feature>
<evidence type="ECO:0000256" key="11">
    <source>
        <dbReference type="ARBA" id="ARBA00023242"/>
    </source>
</evidence>
<dbReference type="SUPFAM" id="SSF47459">
    <property type="entry name" value="HLH, helix-loop-helix DNA-binding domain"/>
    <property type="match status" value="1"/>
</dbReference>
<keyword evidence="10 12" id="KW-0009">Actin-binding</keyword>
<dbReference type="Pfam" id="PF16564">
    <property type="entry name" value="MBDa"/>
    <property type="match status" value="1"/>
</dbReference>
<dbReference type="InterPro" id="IPR032343">
    <property type="entry name" value="MBD2/MBD3_p55-bd"/>
</dbReference>
<dbReference type="FunFam" id="1.10.10.820:FF:000001">
    <property type="entry name" value="Myosin heavy chain"/>
    <property type="match status" value="1"/>
</dbReference>
<comment type="caution">
    <text evidence="12">Lacks conserved residue(s) required for the propagation of feature annotation.</text>
</comment>
<feature type="compositionally biased region" description="Basic and acidic residues" evidence="13">
    <location>
        <begin position="551"/>
        <end position="563"/>
    </location>
</feature>
<dbReference type="PANTHER" id="PTHR13140:SF853">
    <property type="entry name" value="UNCONVENTIONAL MYOSIN-VB ISOFORM X2"/>
    <property type="match status" value="1"/>
</dbReference>
<evidence type="ECO:0000259" key="15">
    <source>
        <dbReference type="PROSITE" id="PS51456"/>
    </source>
</evidence>
<gene>
    <name evidence="16" type="ORF">DAT39_016555</name>
</gene>
<dbReference type="SMART" id="SM00015">
    <property type="entry name" value="IQ"/>
    <property type="match status" value="6"/>
</dbReference>
<dbReference type="InterPro" id="IPR036961">
    <property type="entry name" value="Kinesin_motor_dom_sf"/>
</dbReference>
<feature type="region of interest" description="Disordered" evidence="13">
    <location>
        <begin position="126"/>
        <end position="190"/>
    </location>
</feature>
<dbReference type="GO" id="GO:0000146">
    <property type="term" value="F:microfilament motor activity"/>
    <property type="evidence" value="ECO:0007669"/>
    <property type="project" value="TreeGrafter"/>
</dbReference>
<dbReference type="GO" id="GO:0046983">
    <property type="term" value="F:protein dimerization activity"/>
    <property type="evidence" value="ECO:0007669"/>
    <property type="project" value="InterPro"/>
</dbReference>
<keyword evidence="4 12" id="KW-0067">ATP-binding</keyword>
<dbReference type="PROSITE" id="PS50888">
    <property type="entry name" value="BHLH"/>
    <property type="match status" value="1"/>
</dbReference>
<evidence type="ECO:0000256" key="13">
    <source>
        <dbReference type="SAM" id="MobiDB-lite"/>
    </source>
</evidence>
<evidence type="ECO:0000256" key="2">
    <source>
        <dbReference type="ARBA" id="ARBA00008314"/>
    </source>
</evidence>
<evidence type="ECO:0000256" key="6">
    <source>
        <dbReference type="ARBA" id="ARBA00023123"/>
    </source>
</evidence>
<dbReference type="GO" id="GO:0007015">
    <property type="term" value="P:actin filament organization"/>
    <property type="evidence" value="ECO:0007669"/>
    <property type="project" value="TreeGrafter"/>
</dbReference>
<dbReference type="CDD" id="cd01380">
    <property type="entry name" value="MYSc_Myo5"/>
    <property type="match status" value="1"/>
</dbReference>
<evidence type="ECO:0000256" key="3">
    <source>
        <dbReference type="ARBA" id="ARBA00022741"/>
    </source>
</evidence>
<dbReference type="Gene3D" id="1.20.5.190">
    <property type="match status" value="3"/>
</dbReference>
<feature type="compositionally biased region" description="Basic and acidic residues" evidence="13">
    <location>
        <begin position="504"/>
        <end position="515"/>
    </location>
</feature>
<keyword evidence="3 12" id="KW-0547">Nucleotide-binding</keyword>
<dbReference type="Gene3D" id="1.20.120.720">
    <property type="entry name" value="Myosin VI head, motor domain, U50 subdomain"/>
    <property type="match status" value="1"/>
</dbReference>
<evidence type="ECO:0000313" key="16">
    <source>
        <dbReference type="EMBL" id="KAF5893737.1"/>
    </source>
</evidence>
<dbReference type="Pfam" id="PF00612">
    <property type="entry name" value="IQ"/>
    <property type="match status" value="3"/>
</dbReference>
<evidence type="ECO:0000256" key="5">
    <source>
        <dbReference type="ARBA" id="ARBA00023015"/>
    </source>
</evidence>
<evidence type="ECO:0000256" key="8">
    <source>
        <dbReference type="ARBA" id="ARBA00023163"/>
    </source>
</evidence>
<dbReference type="Gene3D" id="3.40.850.10">
    <property type="entry name" value="Kinesin motor domain"/>
    <property type="match status" value="1"/>
</dbReference>
<feature type="binding site" evidence="12">
    <location>
        <begin position="992"/>
        <end position="999"/>
    </location>
    <ligand>
        <name>ATP</name>
        <dbReference type="ChEBI" id="CHEBI:30616"/>
    </ligand>
</feature>
<feature type="region of interest" description="Disordered" evidence="13">
    <location>
        <begin position="31"/>
        <end position="112"/>
    </location>
</feature>
<feature type="compositionally biased region" description="Basic and acidic residues" evidence="13">
    <location>
        <begin position="1780"/>
        <end position="1832"/>
    </location>
</feature>
<feature type="domain" description="BHLH" evidence="14">
    <location>
        <begin position="560"/>
        <end position="613"/>
    </location>
</feature>
<keyword evidence="11" id="KW-0539">Nucleus</keyword>
<evidence type="ECO:0000256" key="1">
    <source>
        <dbReference type="ARBA" id="ARBA00004123"/>
    </source>
</evidence>
<dbReference type="Pfam" id="PF00063">
    <property type="entry name" value="Myosin_head"/>
    <property type="match status" value="1"/>
</dbReference>
<dbReference type="FunFam" id="4.10.280.10:FF:000001">
    <property type="entry name" value="Putative transcription factor 12"/>
    <property type="match status" value="1"/>
</dbReference>
<feature type="compositionally biased region" description="Polar residues" evidence="13">
    <location>
        <begin position="66"/>
        <end position="80"/>
    </location>
</feature>
<protein>
    <submittedName>
        <fullName evidence="16">Unconventional myosin-Vb-like</fullName>
    </submittedName>
</protein>
<dbReference type="GO" id="GO:0005524">
    <property type="term" value="F:ATP binding"/>
    <property type="evidence" value="ECO:0007669"/>
    <property type="project" value="UniProtKB-UniRule"/>
</dbReference>
<dbReference type="GO" id="GO:0003677">
    <property type="term" value="F:DNA binding"/>
    <property type="evidence" value="ECO:0007669"/>
    <property type="project" value="UniProtKB-KW"/>
</dbReference>
<sequence>MNEQQGHRMAVETDKELSDLLDFSAMFAPPVANGKTRPTTLASSQFGGSGLDERSGSSPWAAGEQGSPSFNHGRSYSEGSHYSEHDGLSSPFLNSGIGGKNERGPYSSFGAQQGFLPSDIVMSNADAMSPSSLKSGSQFYPAFSNNPRRRPPDGNIDTQPKKIRKPPGLPSSVYASTSGDEYPRDGAGYPGSKSGAVYPGSFYMQEGLHPSSDPWASSGPLGQSGFSAMLGNSPHISQPGSFTAINPQDRMKRQPLPLSPQNYPLHGADVNGFHSGSGAYNHTSSINGADNIMVSRSSATGSSGDEIGKALASIYPSDHNSNNFPSTPSTPVGSPQGIAGASQWPRSASQTALSPSYEGGLHALQNKMEDHLEEAIHVLRSHAVGQGPGSGLGGAHSEVHSLLSAVSSSVHNGALGSLGQGFPGAGMALANRHPTMGGSHHDDPACLPPNSSLLPTSHASGTPQPAGAPEGFTNLPGGVATHSSNSADIKREDKEDDENSSIADKSEEEKKDSKASRNRTRKEAFSLQVHSSVSDQGEDKDDDEDDEDLPAEVKMEREKERRVANNARERLRVRDINEAFKELGRMCQLHLSTDKPQTKLLILHQAVNVILNLEQQVREIYIVQVREQGMLCPTDLEQHLPAGKKFRSKPQLVRYLGNSMDFSSFDFRTGKMLMSKLNKNRQRLRYDTNSQTKGKPDLNTSLPVRQTASIFKQPVTKVTNHPSNKVKTDPQKAVDQPRQLFWEKKLSGLNAYDIAEELLKTMDLPKGLQGVGPGCTDKTLLSAIASALHTSSAPITGQLSAAVEKNPGVWLNTAQPLCKAFIVTDEDIRKQEELVYNVRKRLEEALMADMLAHVEEASSGGEVLKDEGNCHDDKEDQVEYSVGKLSGLPPLRNPEILEGENDLTALTFLHEPAVLHNLRVRFLHYNSIYTYCGIVLVALNPYEQLPIYGEEVIDAYSGQDMADMDPHIFSIAEDAYCTMIREEKNQSIIISGESGSGKTVSAKFTMRYFAVVGGAAQQTSVEEKVLASNPIMEAIGNAKTTRNDNSSRFGKYIEIGFGTKGDIIGANMRTYLLEKSRVVFQATEERNYHIFYQLCASRDLPELRPLKLKTADHFRYTNQGQDINISGTDDAMELETTRNALTILGVPPDQQMEMFRILAALLHLGNVNIHASGRGGERSYINTDDQSLVLFSKLMGVEGPQMAHWLCHQRLAVGGELLVKPMSAQKAKEARDALAKHVYGQMFIWTVQRLNSALRAHREQPKTFIGVLDIYGFETFDRNSFEQFCINYANEKLQQQFNRHVFQLEQEEYEREELPWNRIGFSDNQLCITLIEGSLGLLNLLDEECRMPKGSDENWAQKLYDHHLNRSPYFHKPRMSNVAFIVLHFADMVQYECEGFLDKNRDTIFEEPINIMRASQSELVAELFQQGSAGGPLSASSVPATVRTGKRAPREHKLTVGFQFRQSLQLLMDTLHSTTPHYVRCIKPNDLKQAFLWTYEDFFIRYRALLYDLSVQKDFRASCRKQIPALIPDPEQYCFGKTKIFFRAGQVALLEKLRAERLRAAGVKIQSWVRGWIQRRHYLQLRWATLTLQRYTKGALARRLAWTLKYTRAALIIQKTYHMVKVRQLFLTTRKATITIQAFTRGMQARRAHRMVLMERAAVCLQAWVRCWLARRWFRRVRAAVVLMQCCVRRLAARKELRKLRAEAHSVERYRELNKGMEVKLIQLQLRADQQARESAVLRESLHVERQSHNTEVEQLRSTLLKLQQRLQEQSQAVPSFTAKQEEERRRADERAAQEINRLTREMEALKEERDSLERERDDLATRLREQEEREE</sequence>
<dbReference type="PRINTS" id="PR00193">
    <property type="entry name" value="MYOSINHEAVY"/>
</dbReference>
<dbReference type="PANTHER" id="PTHR13140">
    <property type="entry name" value="MYOSIN"/>
    <property type="match status" value="1"/>
</dbReference>
<dbReference type="Pfam" id="PF14048">
    <property type="entry name" value="MBD_C"/>
    <property type="match status" value="1"/>
</dbReference>
<feature type="region of interest" description="Actin-binding" evidence="12">
    <location>
        <begin position="1464"/>
        <end position="1486"/>
    </location>
</feature>
<dbReference type="InterPro" id="IPR025884">
    <property type="entry name" value="MeCpG-bd_2/3_C_dom"/>
</dbReference>
<dbReference type="InterPro" id="IPR036103">
    <property type="entry name" value="MYSc_Myo5"/>
</dbReference>
<dbReference type="SMART" id="SM00353">
    <property type="entry name" value="HLH"/>
    <property type="match status" value="1"/>
</dbReference>
<evidence type="ECO:0000256" key="9">
    <source>
        <dbReference type="ARBA" id="ARBA00023175"/>
    </source>
</evidence>
<feature type="compositionally biased region" description="Polar residues" evidence="13">
    <location>
        <begin position="318"/>
        <end position="333"/>
    </location>
</feature>
<dbReference type="PROSITE" id="PS51456">
    <property type="entry name" value="MYOSIN_MOTOR"/>
    <property type="match status" value="2"/>
</dbReference>
<keyword evidence="9 12" id="KW-0505">Motor protein</keyword>
<evidence type="ECO:0000256" key="12">
    <source>
        <dbReference type="PROSITE-ProRule" id="PRU00782"/>
    </source>
</evidence>
<feature type="domain" description="Myosin motor" evidence="15">
    <location>
        <begin position="1494"/>
        <end position="1555"/>
    </location>
</feature>
<dbReference type="SUPFAM" id="SSF54171">
    <property type="entry name" value="DNA-binding domain"/>
    <property type="match status" value="1"/>
</dbReference>
<dbReference type="Gene3D" id="4.10.280.10">
    <property type="entry name" value="Helix-loop-helix DNA-binding domain"/>
    <property type="match status" value="1"/>
</dbReference>
<comment type="similarity">
    <text evidence="2 12">Belongs to the TRAFAC class myosin-kinesin ATPase superfamily. Myosin family.</text>
</comment>
<dbReference type="GO" id="GO:0048731">
    <property type="term" value="P:system development"/>
    <property type="evidence" value="ECO:0007669"/>
    <property type="project" value="UniProtKB-ARBA"/>
</dbReference>
<keyword evidence="17" id="KW-1185">Reference proteome</keyword>
<dbReference type="InterPro" id="IPR001609">
    <property type="entry name" value="Myosin_head_motor_dom-like"/>
</dbReference>
<dbReference type="EMBL" id="QNUK01000415">
    <property type="protein sequence ID" value="KAF5893737.1"/>
    <property type="molecule type" value="Genomic_DNA"/>
</dbReference>
<dbReference type="GO" id="GO:0005634">
    <property type="term" value="C:nucleus"/>
    <property type="evidence" value="ECO:0007669"/>
    <property type="project" value="UniProtKB-SubCell"/>
</dbReference>
<accession>A0A8J4UF88</accession>
<dbReference type="InterPro" id="IPR011598">
    <property type="entry name" value="bHLH_dom"/>
</dbReference>
<dbReference type="SUPFAM" id="SSF52540">
    <property type="entry name" value="P-loop containing nucleoside triphosphate hydrolases"/>
    <property type="match status" value="2"/>
</dbReference>
<dbReference type="GO" id="GO:0016459">
    <property type="term" value="C:myosin complex"/>
    <property type="evidence" value="ECO:0007669"/>
    <property type="project" value="UniProtKB-KW"/>
</dbReference>
<keyword evidence="6 12" id="KW-0518">Myosin</keyword>
<dbReference type="InterPro" id="IPR000048">
    <property type="entry name" value="IQ_motif_EF-hand-BS"/>
</dbReference>
<evidence type="ECO:0000256" key="4">
    <source>
        <dbReference type="ARBA" id="ARBA00022840"/>
    </source>
</evidence>
<evidence type="ECO:0000313" key="17">
    <source>
        <dbReference type="Proteomes" id="UP000727407"/>
    </source>
</evidence>
<dbReference type="GO" id="GO:0051015">
    <property type="term" value="F:actin filament binding"/>
    <property type="evidence" value="ECO:0007669"/>
    <property type="project" value="TreeGrafter"/>
</dbReference>
<dbReference type="InterPro" id="IPR036638">
    <property type="entry name" value="HLH_DNA-bd_sf"/>
</dbReference>
<comment type="caution">
    <text evidence="16">The sequence shown here is derived from an EMBL/GenBank/DDBJ whole genome shotgun (WGS) entry which is preliminary data.</text>
</comment>
<feature type="domain" description="Myosin motor" evidence="15">
    <location>
        <begin position="898"/>
        <end position="1493"/>
    </location>
</feature>
<proteinExistence type="inferred from homology"/>
<feature type="region of interest" description="Disordered" evidence="13">
    <location>
        <begin position="316"/>
        <end position="354"/>
    </location>
</feature>
<dbReference type="SMART" id="SM00242">
    <property type="entry name" value="MYSc"/>
    <property type="match status" value="1"/>
</dbReference>
<evidence type="ECO:0000256" key="10">
    <source>
        <dbReference type="ARBA" id="ARBA00023203"/>
    </source>
</evidence>
<keyword evidence="8" id="KW-0804">Transcription</keyword>
<keyword evidence="5" id="KW-0805">Transcription regulation</keyword>